<reference evidence="17 18" key="1">
    <citation type="submission" date="2024-01" db="EMBL/GenBank/DDBJ databases">
        <title>Comparative genomics of Cryptococcus and Kwoniella reveals pathogenesis evolution and contrasting modes of karyotype evolution via chromosome fusion or intercentromeric recombination.</title>
        <authorList>
            <person name="Coelho M.A."/>
            <person name="David-Palma M."/>
            <person name="Shea T."/>
            <person name="Bowers K."/>
            <person name="McGinley-Smith S."/>
            <person name="Mohammad A.W."/>
            <person name="Gnirke A."/>
            <person name="Yurkov A.M."/>
            <person name="Nowrousian M."/>
            <person name="Sun S."/>
            <person name="Cuomo C.A."/>
            <person name="Heitman J."/>
        </authorList>
    </citation>
    <scope>NUCLEOTIDE SEQUENCE [LARGE SCALE GENOMIC DNA]</scope>
    <source>
        <strain evidence="17">CBS 11374</strain>
    </source>
</reference>
<dbReference type="Gene3D" id="3.40.50.620">
    <property type="entry name" value="HUPs"/>
    <property type="match status" value="1"/>
</dbReference>
<evidence type="ECO:0000259" key="16">
    <source>
        <dbReference type="Pfam" id="PF20974"/>
    </source>
</evidence>
<dbReference type="Pfam" id="PF04557">
    <property type="entry name" value="tRNA_synt_1c_R2"/>
    <property type="match status" value="1"/>
</dbReference>
<keyword evidence="6 10" id="KW-0648">Protein biosynthesis</keyword>
<evidence type="ECO:0000256" key="1">
    <source>
        <dbReference type="ARBA" id="ARBA00005594"/>
    </source>
</evidence>
<dbReference type="Gene3D" id="2.40.240.10">
    <property type="entry name" value="Ribosomal Protein L25, Chain P"/>
    <property type="match status" value="2"/>
</dbReference>
<protein>
    <recommendedName>
        <fullName evidence="2">glutamine--tRNA ligase</fullName>
        <ecNumber evidence="2">6.1.1.18</ecNumber>
    </recommendedName>
    <alternativeName>
        <fullName evidence="8">Glutaminyl-tRNA synthetase</fullName>
    </alternativeName>
</protein>
<dbReference type="CDD" id="cd00807">
    <property type="entry name" value="GlnRS_core"/>
    <property type="match status" value="1"/>
</dbReference>
<comment type="catalytic activity">
    <reaction evidence="9">
        <text>tRNA(Gln) + L-glutamine + ATP = L-glutaminyl-tRNA(Gln) + AMP + diphosphate</text>
        <dbReference type="Rhea" id="RHEA:20121"/>
        <dbReference type="Rhea" id="RHEA-COMP:9662"/>
        <dbReference type="Rhea" id="RHEA-COMP:9681"/>
        <dbReference type="ChEBI" id="CHEBI:30616"/>
        <dbReference type="ChEBI" id="CHEBI:33019"/>
        <dbReference type="ChEBI" id="CHEBI:58359"/>
        <dbReference type="ChEBI" id="CHEBI:78442"/>
        <dbReference type="ChEBI" id="CHEBI:78521"/>
        <dbReference type="ChEBI" id="CHEBI:456215"/>
        <dbReference type="EC" id="6.1.1.18"/>
    </reaction>
</comment>
<evidence type="ECO:0000256" key="6">
    <source>
        <dbReference type="ARBA" id="ARBA00022917"/>
    </source>
</evidence>
<evidence type="ECO:0000256" key="4">
    <source>
        <dbReference type="ARBA" id="ARBA00022741"/>
    </source>
</evidence>
<evidence type="ECO:0000256" key="8">
    <source>
        <dbReference type="ARBA" id="ARBA00030466"/>
    </source>
</evidence>
<accession>A0ABZ1CWQ1</accession>
<feature type="domain" description="Glutaminyl-tRNA synthetase class Ib non-specific RNA-binding" evidence="14">
    <location>
        <begin position="176"/>
        <end position="262"/>
    </location>
</feature>
<evidence type="ECO:0000313" key="17">
    <source>
        <dbReference type="EMBL" id="WRT66190.1"/>
    </source>
</evidence>
<gene>
    <name evidence="17" type="ORF">IL334_003143</name>
</gene>
<dbReference type="InterPro" id="IPR007639">
    <property type="entry name" value="Gln-tRNA-synth_Ib_RNA-bd_N"/>
</dbReference>
<dbReference type="PANTHER" id="PTHR43097:SF4">
    <property type="entry name" value="GLUTAMINE--TRNA LIGASE"/>
    <property type="match status" value="1"/>
</dbReference>
<evidence type="ECO:0000259" key="12">
    <source>
        <dbReference type="Pfam" id="PF00749"/>
    </source>
</evidence>
<dbReference type="GeneID" id="87955274"/>
<evidence type="ECO:0000256" key="3">
    <source>
        <dbReference type="ARBA" id="ARBA00022598"/>
    </source>
</evidence>
<keyword evidence="4 10" id="KW-0547">Nucleotide-binding</keyword>
<dbReference type="InterPro" id="IPR042558">
    <property type="entry name" value="Gln-tRNA-synth_Ib_RNA-bd_N_1"/>
</dbReference>
<evidence type="ECO:0000256" key="2">
    <source>
        <dbReference type="ARBA" id="ARBA00012836"/>
    </source>
</evidence>
<feature type="compositionally biased region" description="Low complexity" evidence="11">
    <location>
        <begin position="217"/>
        <end position="229"/>
    </location>
</feature>
<dbReference type="SUPFAM" id="SSF50715">
    <property type="entry name" value="Ribosomal protein L25-like"/>
    <property type="match status" value="1"/>
</dbReference>
<feature type="domain" description="Glutaminyl-tRNA synthetase class Ib non-specific RNA-binding" evidence="15">
    <location>
        <begin position="14"/>
        <end position="172"/>
    </location>
</feature>
<dbReference type="Gene3D" id="1.10.8.1290">
    <property type="entry name" value="Glutaminyl-tRNA synthetase, non-specific RNA binding region part 1, domain 1"/>
    <property type="match status" value="1"/>
</dbReference>
<keyword evidence="3 10" id="KW-0436">Ligase</keyword>
<dbReference type="SUPFAM" id="SSF52374">
    <property type="entry name" value="Nucleotidylyl transferase"/>
    <property type="match status" value="1"/>
</dbReference>
<feature type="domain" description="Glutamyl/glutaminyl-tRNA synthetase class Ib anti-codon binding" evidence="13">
    <location>
        <begin position="580"/>
        <end position="681"/>
    </location>
</feature>
<dbReference type="PROSITE" id="PS00178">
    <property type="entry name" value="AA_TRNA_LIGASE_I"/>
    <property type="match status" value="1"/>
</dbReference>
<dbReference type="InterPro" id="IPR004514">
    <property type="entry name" value="Gln-tRNA-synth"/>
</dbReference>
<dbReference type="Proteomes" id="UP001329825">
    <property type="component" value="Chromosome 4"/>
</dbReference>
<dbReference type="Pfam" id="PF20974">
    <property type="entry name" value="tRNA-synt_1c_C2"/>
    <property type="match status" value="1"/>
</dbReference>
<sequence length="859" mass="95881">MPPKFDPKSPENAPLISLFQSLGLAEKSATELVRQPKSGVAFKSLIDEFQLNDKKYDEKTASALVKLSGSGGKLGPAEKGFVVKKIEEGEIKSADQVAAAIKYVEGNPAGTPINEEEFNKACGVGIEITASQIPDLLKSYVSSLPSPPGNWASLGAVLGGIRSGSSDLKWANAGEVKSSLETIFTELFGTKESAQAAAKAQSASASKTKPPPKPKTEASPSAEASSSTTPIIPTNIFREGFLSEFHKPGENPQVKPELKEEHLAFTKGMVHTRFPPEPNGYLHIGHVKAIMIDFGYAKFHGGRTYLRFDDTNPEAEEGRYFQSILETVRWLGFEPWKITYSSDNFDQLHKWAVELTRRGKAYVCTCSAEKMKADRGMGKGHPVACEHRDRPVEDSLREFERMKNGEYPEQGAALRMKMDLTSGNPYMWDMVAYRVKMAPHHRTGDKWKIYPTYDFTHCLCDSIENISHSLCTVEFIPARESYEWLCDALEVYKARQYEFARLNLQGTFLSKRKIAKLVQKKLVKDWDDPRLYTIIALRRRGIPPGALLSFVSELGVTTSESVTEIKKFESTIRSYLEESAPRLMMVLNPIKLVIENVPDDYRVPVQVPLHPKVPSMGTVETSFTKEVYIDAEDFREIDSPDYFRLAPGKSVGLFKAPYPVTCTSYTKDPTTGQITEIKCKLEDSGTVKKAKAYIQWVNVPDSIKIEQVRYFKPLFKSDPPPSDFESDINPESLEVFDNAVVEPAFYELARKAITDARKESEIRTIKAKSEFASSPSPSDESDSDKKVEHKEDEPVINAEGLVGMENIRFQAMRLAYFTVDRESKIACLDSNSSKTGKQVGDKIILNRIVSLKEDVGKKA</sequence>
<name>A0ABZ1CWQ1_9TREE</name>
<dbReference type="InterPro" id="IPR001412">
    <property type="entry name" value="aa-tRNA-synth_I_CS"/>
</dbReference>
<evidence type="ECO:0000256" key="7">
    <source>
        <dbReference type="ARBA" id="ARBA00023146"/>
    </source>
</evidence>
<dbReference type="InterPro" id="IPR007638">
    <property type="entry name" value="Gln-tRNA-synth_Ib_RNA-bd_2"/>
</dbReference>
<keyword evidence="5 10" id="KW-0067">ATP-binding</keyword>
<evidence type="ECO:0000256" key="10">
    <source>
        <dbReference type="RuleBase" id="RU363037"/>
    </source>
</evidence>
<dbReference type="GO" id="GO:0016874">
    <property type="term" value="F:ligase activity"/>
    <property type="evidence" value="ECO:0007669"/>
    <property type="project" value="UniProtKB-KW"/>
</dbReference>
<evidence type="ECO:0000313" key="18">
    <source>
        <dbReference type="Proteomes" id="UP001329825"/>
    </source>
</evidence>
<feature type="compositionally biased region" description="Low complexity" evidence="11">
    <location>
        <begin position="198"/>
        <end position="208"/>
    </location>
</feature>
<keyword evidence="7 10" id="KW-0030">Aminoacyl-tRNA synthetase</keyword>
<evidence type="ECO:0000256" key="5">
    <source>
        <dbReference type="ARBA" id="ARBA00022840"/>
    </source>
</evidence>
<dbReference type="InterPro" id="IPR011035">
    <property type="entry name" value="Ribosomal_bL25/Gln-tRNA_synth"/>
</dbReference>
<dbReference type="InterPro" id="IPR020056">
    <property type="entry name" value="Rbsml_bL25/Gln-tRNA_synth_N"/>
</dbReference>
<dbReference type="PANTHER" id="PTHR43097">
    <property type="entry name" value="GLUTAMINE-TRNA LIGASE"/>
    <property type="match status" value="1"/>
</dbReference>
<organism evidence="17 18">
    <name type="scientific">Kwoniella shivajii</name>
    <dbReference type="NCBI Taxonomy" id="564305"/>
    <lineage>
        <taxon>Eukaryota</taxon>
        <taxon>Fungi</taxon>
        <taxon>Dikarya</taxon>
        <taxon>Basidiomycota</taxon>
        <taxon>Agaricomycotina</taxon>
        <taxon>Tremellomycetes</taxon>
        <taxon>Tremellales</taxon>
        <taxon>Cryptococcaceae</taxon>
        <taxon>Kwoniella</taxon>
    </lineage>
</organism>
<dbReference type="InterPro" id="IPR050132">
    <property type="entry name" value="Gln/Glu-tRNA_Ligase"/>
</dbReference>
<feature type="region of interest" description="Disordered" evidence="11">
    <location>
        <begin position="198"/>
        <end position="229"/>
    </location>
</feature>
<feature type="compositionally biased region" description="Basic and acidic residues" evidence="11">
    <location>
        <begin position="783"/>
        <end position="793"/>
    </location>
</feature>
<dbReference type="Pfam" id="PF03950">
    <property type="entry name" value="tRNA-synt_1c_C"/>
    <property type="match status" value="1"/>
</dbReference>
<feature type="domain" description="tRNA synthetases class I (E and Q) anti-codon binding" evidence="16">
    <location>
        <begin position="694"/>
        <end position="750"/>
    </location>
</feature>
<evidence type="ECO:0000259" key="13">
    <source>
        <dbReference type="Pfam" id="PF03950"/>
    </source>
</evidence>
<dbReference type="NCBIfam" id="TIGR00440">
    <property type="entry name" value="glnS"/>
    <property type="match status" value="1"/>
</dbReference>
<dbReference type="EC" id="6.1.1.18" evidence="2"/>
<evidence type="ECO:0000259" key="15">
    <source>
        <dbReference type="Pfam" id="PF04558"/>
    </source>
</evidence>
<evidence type="ECO:0000256" key="11">
    <source>
        <dbReference type="SAM" id="MobiDB-lite"/>
    </source>
</evidence>
<dbReference type="InterPro" id="IPR000924">
    <property type="entry name" value="Glu/Gln-tRNA-synth"/>
</dbReference>
<dbReference type="InterPro" id="IPR049437">
    <property type="entry name" value="tRNA-synt_1c_C2"/>
</dbReference>
<comment type="similarity">
    <text evidence="1 10">Belongs to the class-I aminoacyl-tRNA synthetase family.</text>
</comment>
<dbReference type="Pfam" id="PF04558">
    <property type="entry name" value="tRNA_synt_1c_R1"/>
    <property type="match status" value="1"/>
</dbReference>
<feature type="domain" description="Glutamyl/glutaminyl-tRNA synthetase class Ib catalytic" evidence="12">
    <location>
        <begin position="269"/>
        <end position="577"/>
    </location>
</feature>
<dbReference type="EMBL" id="CP141884">
    <property type="protein sequence ID" value="WRT66190.1"/>
    <property type="molecule type" value="Genomic_DNA"/>
</dbReference>
<proteinExistence type="inferred from homology"/>
<dbReference type="InterPro" id="IPR020058">
    <property type="entry name" value="Glu/Gln-tRNA-synth_Ib_cat-dom"/>
</dbReference>
<dbReference type="Pfam" id="PF00749">
    <property type="entry name" value="tRNA-synt_1c"/>
    <property type="match status" value="1"/>
</dbReference>
<dbReference type="RefSeq" id="XP_062790930.1">
    <property type="nucleotide sequence ID" value="XM_062934879.1"/>
</dbReference>
<evidence type="ECO:0000259" key="14">
    <source>
        <dbReference type="Pfam" id="PF04557"/>
    </source>
</evidence>
<dbReference type="PRINTS" id="PR00987">
    <property type="entry name" value="TRNASYNTHGLU"/>
</dbReference>
<feature type="region of interest" description="Disordered" evidence="11">
    <location>
        <begin position="767"/>
        <end position="793"/>
    </location>
</feature>
<keyword evidence="18" id="KW-1185">Reference proteome</keyword>
<evidence type="ECO:0000256" key="9">
    <source>
        <dbReference type="ARBA" id="ARBA00048270"/>
    </source>
</evidence>
<dbReference type="InterPro" id="IPR014729">
    <property type="entry name" value="Rossmann-like_a/b/a_fold"/>
</dbReference>
<dbReference type="InterPro" id="IPR020059">
    <property type="entry name" value="Glu/Gln-tRNA-synth_Ib_codon-bd"/>
</dbReference>